<sequence>MRSPATDAAPGSIDVTLRRVIESGLCGTDPMHPAVVQGDAVLTYGELHTKSWELAAKLTSGTGPVLISKPRGVESLTEMVGCILAERPFVPVTPDSTIDPTTLPDTPEGCGYLLTTSGTSGEPKVVVGSRSGLARYLQWQQAELALDPSDVVSNTADPWFDFSFKETLGALVAGATITVTPPAALAGGTTLLTWLAEHRPTMVCLLPSMLARLVTAMDRADPTTVRSATERLRRILVSGEPFPQPLLRRWRAHAPHPVVINLYGPTESTVIKLRHVLPAGAEVHTAIVPVGTPIPGTAVEFVPVDDLDDAQELCIVSEDLALGYLTPVTGSTRFERDAAGRRRLRTGDLASLAPDGSVVVEGRLDHVVKRRGVKVSLPAIEAAAVAVPAVDAAAAVVQQGDRIVLYCGVSAGSDTLSLRAIRMALLDTLAPAQLPDKILVVTRLPLDRRAKVDRAALRNGTTGNS</sequence>
<gene>
    <name evidence="2" type="ORF">C5613_41115</name>
</gene>
<dbReference type="EMBL" id="PUIO01000090">
    <property type="protein sequence ID" value="PQP14305.1"/>
    <property type="molecule type" value="Genomic_DNA"/>
</dbReference>
<reference evidence="3" key="1">
    <citation type="submission" date="2018-02" db="EMBL/GenBank/DDBJ databases">
        <title>Draft genome sequencing of Rhodococcus opacus KU647198.</title>
        <authorList>
            <person name="Zheng B.-X."/>
        </authorList>
    </citation>
    <scope>NUCLEOTIDE SEQUENCE [LARGE SCALE GENOMIC DNA]</scope>
    <source>
        <strain evidence="3">04-OD7</strain>
    </source>
</reference>
<evidence type="ECO:0000313" key="3">
    <source>
        <dbReference type="Proteomes" id="UP000239290"/>
    </source>
</evidence>
<dbReference type="Gene3D" id="3.40.50.980">
    <property type="match status" value="2"/>
</dbReference>
<dbReference type="InterPro" id="IPR052091">
    <property type="entry name" value="Beta-ala_Activ/Resist"/>
</dbReference>
<dbReference type="InterPro" id="IPR000873">
    <property type="entry name" value="AMP-dep_synth/lig_dom"/>
</dbReference>
<dbReference type="SUPFAM" id="SSF56801">
    <property type="entry name" value="Acetyl-CoA synthetase-like"/>
    <property type="match status" value="1"/>
</dbReference>
<dbReference type="Gene3D" id="3.30.300.30">
    <property type="match status" value="1"/>
</dbReference>
<comment type="caution">
    <text evidence="2">The sequence shown here is derived from an EMBL/GenBank/DDBJ whole genome shotgun (WGS) entry which is preliminary data.</text>
</comment>
<dbReference type="PROSITE" id="PS00455">
    <property type="entry name" value="AMP_BINDING"/>
    <property type="match status" value="1"/>
</dbReference>
<dbReference type="GO" id="GO:0043041">
    <property type="term" value="P:amino acid activation for nonribosomal peptide biosynthetic process"/>
    <property type="evidence" value="ECO:0007669"/>
    <property type="project" value="TreeGrafter"/>
</dbReference>
<feature type="domain" description="AMP-dependent synthetase/ligase" evidence="1">
    <location>
        <begin position="105"/>
        <end position="325"/>
    </location>
</feature>
<dbReference type="RefSeq" id="WP_105423521.1">
    <property type="nucleotide sequence ID" value="NZ_PUIO01000090.1"/>
</dbReference>
<dbReference type="InterPro" id="IPR045851">
    <property type="entry name" value="AMP-bd_C_sf"/>
</dbReference>
<protein>
    <submittedName>
        <fullName evidence="2">Peptide synthetase</fullName>
    </submittedName>
</protein>
<dbReference type="Gene3D" id="3.40.50.12780">
    <property type="entry name" value="N-terminal domain of ligase-like"/>
    <property type="match status" value="1"/>
</dbReference>
<dbReference type="PANTHER" id="PTHR44394">
    <property type="entry name" value="BETA-ALANINE-ACTIVATING ENZYME"/>
    <property type="match status" value="1"/>
</dbReference>
<evidence type="ECO:0000259" key="1">
    <source>
        <dbReference type="Pfam" id="PF00501"/>
    </source>
</evidence>
<name>A0A2S8IHX0_RHOOP</name>
<dbReference type="Proteomes" id="UP000239290">
    <property type="component" value="Unassembled WGS sequence"/>
</dbReference>
<dbReference type="Pfam" id="PF00501">
    <property type="entry name" value="AMP-binding"/>
    <property type="match status" value="1"/>
</dbReference>
<evidence type="ECO:0000313" key="2">
    <source>
        <dbReference type="EMBL" id="PQP14305.1"/>
    </source>
</evidence>
<accession>A0A2S8IHX0</accession>
<proteinExistence type="predicted"/>
<dbReference type="InterPro" id="IPR020845">
    <property type="entry name" value="AMP-binding_CS"/>
</dbReference>
<organism evidence="2 3">
    <name type="scientific">Rhodococcus opacus</name>
    <name type="common">Nocardia opaca</name>
    <dbReference type="NCBI Taxonomy" id="37919"/>
    <lineage>
        <taxon>Bacteria</taxon>
        <taxon>Bacillati</taxon>
        <taxon>Actinomycetota</taxon>
        <taxon>Actinomycetes</taxon>
        <taxon>Mycobacteriales</taxon>
        <taxon>Nocardiaceae</taxon>
        <taxon>Rhodococcus</taxon>
    </lineage>
</organism>
<dbReference type="PANTHER" id="PTHR44394:SF1">
    <property type="entry name" value="BETA-ALANINE-ACTIVATING ENZYME"/>
    <property type="match status" value="1"/>
</dbReference>
<dbReference type="InterPro" id="IPR042099">
    <property type="entry name" value="ANL_N_sf"/>
</dbReference>
<dbReference type="AlphaFoldDB" id="A0A2S8IHX0"/>